<keyword evidence="4" id="KW-1185">Reference proteome</keyword>
<proteinExistence type="predicted"/>
<evidence type="ECO:0000313" key="3">
    <source>
        <dbReference type="EMBL" id="RMA97758.1"/>
    </source>
</evidence>
<protein>
    <submittedName>
        <fullName evidence="3">Glycerate 2-kinase</fullName>
    </submittedName>
</protein>
<sequence>MPLKEEALQIFDFALKSVLPENLIKDKIKIENNNLYIEKDIYPLKDKFYILGSGKASVSMAKAFEKYFLDYIEDGLVISNYTEKLKKVKVLEGSHPLPTEKTIDATKSLIEKIKSLKENDFFIYLLSGGSSALLELPIEPITLEDLKITTNLLLKKSVPIDDINTVRKHISKVKGGRLAKLTKAKGVVLVISDVIGDNLETIGSAPLYMDKTTYKDAYNVLKKYNIWEEIPESVKTVIEKGLKGEIEETPKNPPENIKHYIIGNNSYMLNKAKEKATEIGYKTYIMTSSLHGEAKEVAKVIMSIAKEIEKSENPFKKPVCLLFGGETTVNVLGNGKGGRCQEMALSALKEFKNLEKVVFLAAGTDGIDGNSDADGAVIDKNDYLKANELGLNIDEYLKNNDSYNFFKKLNSLIFTGKTGTNVMDIQILIVG</sequence>
<dbReference type="OrthoDB" id="9766552at2"/>
<dbReference type="InterPro" id="IPR037035">
    <property type="entry name" value="GK-like_C_sf"/>
</dbReference>
<keyword evidence="3" id="KW-0418">Kinase</keyword>
<feature type="domain" description="MOFRL" evidence="1">
    <location>
        <begin position="319"/>
        <end position="424"/>
    </location>
</feature>
<name>A0A3M0BSE6_9AQUI</name>
<evidence type="ECO:0000259" key="2">
    <source>
        <dbReference type="Pfam" id="PF13660"/>
    </source>
</evidence>
<dbReference type="Pfam" id="PF13660">
    <property type="entry name" value="DUF4147"/>
    <property type="match status" value="1"/>
</dbReference>
<dbReference type="AlphaFoldDB" id="A0A3M0BSE6"/>
<dbReference type="EMBL" id="REFO01000010">
    <property type="protein sequence ID" value="RMA97758.1"/>
    <property type="molecule type" value="Genomic_DNA"/>
</dbReference>
<dbReference type="InterPro" id="IPR038614">
    <property type="entry name" value="GK_N_sf"/>
</dbReference>
<dbReference type="PANTHER" id="PTHR12227">
    <property type="entry name" value="GLYCERATE KINASE"/>
    <property type="match status" value="1"/>
</dbReference>
<dbReference type="FunFam" id="3.40.1480.10:FF:000003">
    <property type="entry name" value="D-glycerate 2-kinase"/>
    <property type="match status" value="1"/>
</dbReference>
<dbReference type="PANTHER" id="PTHR12227:SF0">
    <property type="entry name" value="GLYCERATE KINASE"/>
    <property type="match status" value="1"/>
</dbReference>
<dbReference type="InterPro" id="IPR039760">
    <property type="entry name" value="MOFRL_protein"/>
</dbReference>
<organism evidence="3 4">
    <name type="scientific">Hydrogenothermus marinus</name>
    <dbReference type="NCBI Taxonomy" id="133270"/>
    <lineage>
        <taxon>Bacteria</taxon>
        <taxon>Pseudomonadati</taxon>
        <taxon>Aquificota</taxon>
        <taxon>Aquificia</taxon>
        <taxon>Aquificales</taxon>
        <taxon>Hydrogenothermaceae</taxon>
        <taxon>Hydrogenothermus</taxon>
    </lineage>
</organism>
<dbReference type="Gene3D" id="3.40.50.10180">
    <property type="entry name" value="Glycerate kinase, MOFRL-like N-terminal domain"/>
    <property type="match status" value="1"/>
</dbReference>
<dbReference type="GO" id="GO:0008887">
    <property type="term" value="F:glycerate kinase activity"/>
    <property type="evidence" value="ECO:0007669"/>
    <property type="project" value="InterPro"/>
</dbReference>
<dbReference type="InterPro" id="IPR007835">
    <property type="entry name" value="MOFRL"/>
</dbReference>
<dbReference type="Gene3D" id="3.40.1480.10">
    <property type="entry name" value="MOFRL domain"/>
    <property type="match status" value="1"/>
</dbReference>
<evidence type="ECO:0000313" key="4">
    <source>
        <dbReference type="Proteomes" id="UP000280842"/>
    </source>
</evidence>
<dbReference type="Pfam" id="PF05161">
    <property type="entry name" value="MOFRL"/>
    <property type="match status" value="1"/>
</dbReference>
<dbReference type="InterPro" id="IPR025286">
    <property type="entry name" value="MOFRL_assoc_dom"/>
</dbReference>
<dbReference type="GO" id="GO:0005737">
    <property type="term" value="C:cytoplasm"/>
    <property type="evidence" value="ECO:0007669"/>
    <property type="project" value="TreeGrafter"/>
</dbReference>
<dbReference type="SUPFAM" id="SSF82544">
    <property type="entry name" value="GckA/TtuD-like"/>
    <property type="match status" value="1"/>
</dbReference>
<accession>A0A3M0BSE6</accession>
<feature type="domain" description="MOFRL-associated" evidence="2">
    <location>
        <begin position="7"/>
        <end position="239"/>
    </location>
</feature>
<gene>
    <name evidence="3" type="ORF">CLV39_0384</name>
</gene>
<evidence type="ECO:0000259" key="1">
    <source>
        <dbReference type="Pfam" id="PF05161"/>
    </source>
</evidence>
<dbReference type="RefSeq" id="WP_121922526.1">
    <property type="nucleotide sequence ID" value="NZ_REFO01000010.1"/>
</dbReference>
<keyword evidence="3" id="KW-0808">Transferase</keyword>
<reference evidence="3 4" key="1">
    <citation type="submission" date="2018-10" db="EMBL/GenBank/DDBJ databases">
        <title>Genomic Encyclopedia of Archaeal and Bacterial Type Strains, Phase II (KMG-II): from individual species to whole genera.</title>
        <authorList>
            <person name="Goeker M."/>
        </authorList>
    </citation>
    <scope>NUCLEOTIDE SEQUENCE [LARGE SCALE GENOMIC DNA]</scope>
    <source>
        <strain evidence="3 4">VM1</strain>
    </source>
</reference>
<comment type="caution">
    <text evidence="3">The sequence shown here is derived from an EMBL/GenBank/DDBJ whole genome shotgun (WGS) entry which is preliminary data.</text>
</comment>
<dbReference type="Proteomes" id="UP000280842">
    <property type="component" value="Unassembled WGS sequence"/>
</dbReference>